<feature type="compositionally biased region" description="Polar residues" evidence="1">
    <location>
        <begin position="709"/>
        <end position="725"/>
    </location>
</feature>
<dbReference type="GO" id="GO:0070824">
    <property type="term" value="C:SHREC complex"/>
    <property type="evidence" value="ECO:0007669"/>
    <property type="project" value="InterPro"/>
</dbReference>
<feature type="compositionally biased region" description="Pro residues" evidence="1">
    <location>
        <begin position="589"/>
        <end position="607"/>
    </location>
</feature>
<dbReference type="InterPro" id="IPR018839">
    <property type="entry name" value="Tscrpt-silencing_Clr2_C"/>
</dbReference>
<dbReference type="EMBL" id="ML977046">
    <property type="protein sequence ID" value="KAF1948899.1"/>
    <property type="molecule type" value="Genomic_DNA"/>
</dbReference>
<proteinExistence type="predicted"/>
<dbReference type="EMBL" id="ML977022">
    <property type="protein sequence ID" value="KAF1950866.1"/>
    <property type="molecule type" value="Genomic_DNA"/>
</dbReference>
<dbReference type="PANTHER" id="PTHR38046:SF1">
    <property type="entry name" value="CRYPTIC LOCI REGULATOR 2"/>
    <property type="match status" value="1"/>
</dbReference>
<feature type="region of interest" description="Disordered" evidence="1">
    <location>
        <begin position="219"/>
        <end position="244"/>
    </location>
</feature>
<feature type="compositionally biased region" description="Polar residues" evidence="1">
    <location>
        <begin position="741"/>
        <end position="756"/>
    </location>
</feature>
<feature type="compositionally biased region" description="Polar residues" evidence="1">
    <location>
        <begin position="222"/>
        <end position="232"/>
    </location>
</feature>
<dbReference type="Proteomes" id="UP000800035">
    <property type="component" value="Unassembled WGS sequence"/>
</dbReference>
<reference evidence="5" key="1">
    <citation type="journal article" date="2020" name="Stud. Mycol.">
        <title>101 Dothideomycetes genomes: a test case for predicting lifestyles and emergence of pathogens.</title>
        <authorList>
            <person name="Haridas S."/>
            <person name="Albert R."/>
            <person name="Binder M."/>
            <person name="Bloem J."/>
            <person name="Labutti K."/>
            <person name="Salamov A."/>
            <person name="Andreopoulos B."/>
            <person name="Baker S."/>
            <person name="Barry K."/>
            <person name="Bills G."/>
            <person name="Bluhm B."/>
            <person name="Cannon C."/>
            <person name="Castanera R."/>
            <person name="Culley D."/>
            <person name="Daum C."/>
            <person name="Ezra D."/>
            <person name="Gonzalez J."/>
            <person name="Henrissat B."/>
            <person name="Kuo A."/>
            <person name="Liang C."/>
            <person name="Lipzen A."/>
            <person name="Lutzoni F."/>
            <person name="Magnuson J."/>
            <person name="Mondo S."/>
            <person name="Nolan M."/>
            <person name="Ohm R."/>
            <person name="Pangilinan J."/>
            <person name="Park H.-J."/>
            <person name="Ramirez L."/>
            <person name="Alfaro M."/>
            <person name="Sun H."/>
            <person name="Tritt A."/>
            <person name="Yoshinaga Y."/>
            <person name="Zwiers L.-H."/>
            <person name="Turgeon B."/>
            <person name="Goodwin S."/>
            <person name="Spatafora J."/>
            <person name="Crous P."/>
            <person name="Grigoriev I."/>
        </authorList>
    </citation>
    <scope>NUCLEOTIDE SEQUENCE</scope>
    <source>
        <strain evidence="5">CBS 675.92</strain>
    </source>
</reference>
<sequence>MRMKPRSSGISRVKPLTAFYPIFACKSDGQPVVNQKGNVIRNGPTEEQLNNGPNKQGISDYYRKIEKDDPKHIEWRKKLGGMLLREVGGKAHEDKWNQCILHEFPDGYHLYEHIKSKGKSNPGDRQDAYLYGYPKGPKKRFRSPIEFFPHLLWLSTDETSDYQNCTCRICSPLQLEAEKTAPPPPFKVEPKSETFMRKENTPVGRSPTVQQMPMPMPIRRQSAGTPTAQSPNVKPATPNPNVSTQIRAPERKVPTDLPPIRHEEQGMDARYGKWMARTGEVVWFFRPTKAAWGLGLVARRWTKDNKTHIYLVQPLSHPFDSPAQELVTDQIKPWLAWSAPSCTYAWLQQNPHTTYNSAPWADLLAGRYGDGIPDVDASILAAKAVDITYTLFERIKSNAVGGMEYRQYNGIYLGGEKIWNGEPVRLRLALGTDIMVVTTITEKVAPGSPAKVNFTGDVYSYKTLPVTNPNAPPQPPTNNQIPVRMREDINWRNRILIPNTGTIAYWDLVSVGATIDISEVKGRWYESSILFEDYFKAAVQKGEGGNGIWMNARGDATGQGKFAGTPCDRRLDAFGNAVPKNLQLVDGLEPPPEQPNKTAQPPPPMRAPEPIDLTGETDFTFDTFMNLDGADDAGMPFDLVSDPFNCYPIRARVNILLQPFCKASPPTDILIDKAESFLDLRPSTVASSGSILKPESRLEEAAQAHQLPESASTPHPSSPISSATRPSPVPLSSSPGLKAHVQQSRTGLYSPLPNSE</sequence>
<evidence type="ECO:0008006" key="7">
    <source>
        <dbReference type="Google" id="ProtNLM"/>
    </source>
</evidence>
<dbReference type="GO" id="GO:0031934">
    <property type="term" value="C:mating-type region heterochromatin"/>
    <property type="evidence" value="ECO:0007669"/>
    <property type="project" value="TreeGrafter"/>
</dbReference>
<dbReference type="OrthoDB" id="2421327at2759"/>
<evidence type="ECO:0000259" key="2">
    <source>
        <dbReference type="Pfam" id="PF10383"/>
    </source>
</evidence>
<dbReference type="InterPro" id="IPR031915">
    <property type="entry name" value="Clr2_N"/>
</dbReference>
<protein>
    <recommendedName>
        <fullName evidence="7">Cryptic loci regulator 2 N-terminal domain-containing protein</fullName>
    </recommendedName>
</protein>
<feature type="domain" description="Cryptic loci regulator 2 C-terminal" evidence="2">
    <location>
        <begin position="408"/>
        <end position="526"/>
    </location>
</feature>
<evidence type="ECO:0000313" key="5">
    <source>
        <dbReference type="EMBL" id="KAF1950866.1"/>
    </source>
</evidence>
<feature type="region of interest" description="Disordered" evidence="1">
    <location>
        <begin position="698"/>
        <end position="756"/>
    </location>
</feature>
<keyword evidence="6" id="KW-1185">Reference proteome</keyword>
<evidence type="ECO:0000313" key="4">
    <source>
        <dbReference type="EMBL" id="KAF1948899.1"/>
    </source>
</evidence>
<dbReference type="Pfam" id="PF10383">
    <property type="entry name" value="Clr2"/>
    <property type="match status" value="1"/>
</dbReference>
<dbReference type="AlphaFoldDB" id="A0A6A5TJ80"/>
<dbReference type="GO" id="GO:0030466">
    <property type="term" value="P:silent mating-type cassette heterochromatin formation"/>
    <property type="evidence" value="ECO:0007669"/>
    <property type="project" value="TreeGrafter"/>
</dbReference>
<dbReference type="PANTHER" id="PTHR38046">
    <property type="entry name" value="CRYPTIC LOCI REGULATOR 2"/>
    <property type="match status" value="1"/>
</dbReference>
<dbReference type="Pfam" id="PF16761">
    <property type="entry name" value="Clr2_transil"/>
    <property type="match status" value="1"/>
</dbReference>
<accession>A0A6A5TJ80</accession>
<dbReference type="GO" id="GO:0033553">
    <property type="term" value="C:rDNA heterochromatin"/>
    <property type="evidence" value="ECO:0007669"/>
    <property type="project" value="TreeGrafter"/>
</dbReference>
<feature type="region of interest" description="Disordered" evidence="1">
    <location>
        <begin position="584"/>
        <end position="610"/>
    </location>
</feature>
<organism evidence="5 6">
    <name type="scientific">Byssothecium circinans</name>
    <dbReference type="NCBI Taxonomy" id="147558"/>
    <lineage>
        <taxon>Eukaryota</taxon>
        <taxon>Fungi</taxon>
        <taxon>Dikarya</taxon>
        <taxon>Ascomycota</taxon>
        <taxon>Pezizomycotina</taxon>
        <taxon>Dothideomycetes</taxon>
        <taxon>Pleosporomycetidae</taxon>
        <taxon>Pleosporales</taxon>
        <taxon>Massarineae</taxon>
        <taxon>Massarinaceae</taxon>
        <taxon>Byssothecium</taxon>
    </lineage>
</organism>
<evidence type="ECO:0000259" key="3">
    <source>
        <dbReference type="Pfam" id="PF16761"/>
    </source>
</evidence>
<name>A0A6A5TJ80_9PLEO</name>
<dbReference type="InterPro" id="IPR038986">
    <property type="entry name" value="Clr2"/>
</dbReference>
<feature type="domain" description="Cryptic loci regulator 2 N-terminal" evidence="3">
    <location>
        <begin position="100"/>
        <end position="170"/>
    </location>
</feature>
<gene>
    <name evidence="5" type="ORF">CC80DRAFT_597926</name>
    <name evidence="4" type="ORF">CC80DRAFT_599339</name>
</gene>
<evidence type="ECO:0000313" key="6">
    <source>
        <dbReference type="Proteomes" id="UP000800035"/>
    </source>
</evidence>
<evidence type="ECO:0000256" key="1">
    <source>
        <dbReference type="SAM" id="MobiDB-lite"/>
    </source>
</evidence>